<name>A0A370FFJ0_9BURK</name>
<reference evidence="1 2" key="1">
    <citation type="submission" date="2018-07" db="EMBL/GenBank/DDBJ databases">
        <title>Genomic Encyclopedia of Type Strains, Phase IV (KMG-IV): sequencing the most valuable type-strain genomes for metagenomic binning, comparative biology and taxonomic classification.</title>
        <authorList>
            <person name="Goeker M."/>
        </authorList>
    </citation>
    <scope>NUCLEOTIDE SEQUENCE [LARGE SCALE GENOMIC DNA]</scope>
    <source>
        <strain evidence="1 2">DSM 21352</strain>
    </source>
</reference>
<evidence type="ECO:0008006" key="3">
    <source>
        <dbReference type="Google" id="ProtNLM"/>
    </source>
</evidence>
<dbReference type="AlphaFoldDB" id="A0A370FFJ0"/>
<dbReference type="Proteomes" id="UP000255265">
    <property type="component" value="Unassembled WGS sequence"/>
</dbReference>
<dbReference type="EMBL" id="QQAV01000004">
    <property type="protein sequence ID" value="RDI25182.1"/>
    <property type="molecule type" value="Genomic_DNA"/>
</dbReference>
<keyword evidence="2" id="KW-1185">Reference proteome</keyword>
<accession>A0A370FFJ0</accession>
<gene>
    <name evidence="1" type="ORF">DFR41_104239</name>
</gene>
<organism evidence="1 2">
    <name type="scientific">Pseudacidovorax intermedius</name>
    <dbReference type="NCBI Taxonomy" id="433924"/>
    <lineage>
        <taxon>Bacteria</taxon>
        <taxon>Pseudomonadati</taxon>
        <taxon>Pseudomonadota</taxon>
        <taxon>Betaproteobacteria</taxon>
        <taxon>Burkholderiales</taxon>
        <taxon>Comamonadaceae</taxon>
        <taxon>Pseudacidovorax</taxon>
    </lineage>
</organism>
<evidence type="ECO:0000313" key="2">
    <source>
        <dbReference type="Proteomes" id="UP000255265"/>
    </source>
</evidence>
<comment type="caution">
    <text evidence="1">The sequence shown here is derived from an EMBL/GenBank/DDBJ whole genome shotgun (WGS) entry which is preliminary data.</text>
</comment>
<protein>
    <recommendedName>
        <fullName evidence="3">NlpC/P60 family protein</fullName>
    </recommendedName>
</protein>
<evidence type="ECO:0000313" key="1">
    <source>
        <dbReference type="EMBL" id="RDI25182.1"/>
    </source>
</evidence>
<proteinExistence type="predicted"/>
<sequence length="142" mass="16079">MGMDEMLRRAQAYVGLPYLDGEFDCADLAVKVQWELWDRLVTLPLHRRRPMGARGQAAQIRALRDELADRIEAPQTGCGVLLLTADDAGAELWHIGTVFQSAGETWVLHNSHALGSAHLQRLADLRRRGMRVEGFYQWREAL</sequence>